<evidence type="ECO:0000313" key="4">
    <source>
        <dbReference type="Proteomes" id="UP000659496"/>
    </source>
</evidence>
<name>A0ABR8PH36_9BACL</name>
<dbReference type="SUPFAM" id="SSF49329">
    <property type="entry name" value="Cu,Zn superoxide dismutase-like"/>
    <property type="match status" value="1"/>
</dbReference>
<gene>
    <name evidence="3" type="ORF">H9659_03800</name>
</gene>
<dbReference type="RefSeq" id="WP_191688626.1">
    <property type="nucleotide sequence ID" value="NZ_JACSQY010000002.1"/>
</dbReference>
<feature type="domain" description="Superoxide dismutase copper/zinc binding" evidence="2">
    <location>
        <begin position="50"/>
        <end position="179"/>
    </location>
</feature>
<dbReference type="PROSITE" id="PS51257">
    <property type="entry name" value="PROKAR_LIPOPROTEIN"/>
    <property type="match status" value="1"/>
</dbReference>
<evidence type="ECO:0000256" key="1">
    <source>
        <dbReference type="ARBA" id="ARBA00010457"/>
    </source>
</evidence>
<dbReference type="Gene3D" id="2.60.40.200">
    <property type="entry name" value="Superoxide dismutase, copper/zinc binding domain"/>
    <property type="match status" value="1"/>
</dbReference>
<dbReference type="InterPro" id="IPR036423">
    <property type="entry name" value="SOD-like_Cu/Zn_dom_sf"/>
</dbReference>
<dbReference type="InterPro" id="IPR001424">
    <property type="entry name" value="SOD_Cu_Zn_dom"/>
</dbReference>
<keyword evidence="4" id="KW-1185">Reference proteome</keyword>
<evidence type="ECO:0000313" key="3">
    <source>
        <dbReference type="EMBL" id="MBD7907458.1"/>
    </source>
</evidence>
<reference evidence="3 4" key="1">
    <citation type="submission" date="2020-08" db="EMBL/GenBank/DDBJ databases">
        <title>A Genomic Blueprint of the Chicken Gut Microbiome.</title>
        <authorList>
            <person name="Gilroy R."/>
            <person name="Ravi A."/>
            <person name="Getino M."/>
            <person name="Pursley I."/>
            <person name="Horton D.L."/>
            <person name="Alikhan N.-F."/>
            <person name="Baker D."/>
            <person name="Gharbi K."/>
            <person name="Hall N."/>
            <person name="Watson M."/>
            <person name="Adriaenssens E.M."/>
            <person name="Foster-Nyarko E."/>
            <person name="Jarju S."/>
            <person name="Secka A."/>
            <person name="Antonio M."/>
            <person name="Oren A."/>
            <person name="Chaudhuri R."/>
            <person name="La Ragione R.M."/>
            <person name="Hildebrand F."/>
            <person name="Pallen M.J."/>
        </authorList>
    </citation>
    <scope>NUCLEOTIDE SEQUENCE [LARGE SCALE GENOMIC DNA]</scope>
    <source>
        <strain evidence="3 4">Sa3CUA8</strain>
    </source>
</reference>
<evidence type="ECO:0000259" key="2">
    <source>
        <dbReference type="Pfam" id="PF00080"/>
    </source>
</evidence>
<dbReference type="InterPro" id="IPR024134">
    <property type="entry name" value="SOD_Cu/Zn_/chaperone"/>
</dbReference>
<sequence length="184" mass="19632">MKRLIRGMLFAIMLIVLSGCGGMNEKVSVNAEVTKTVEASLINTEGKPIGEAHFTEVDGILTISLRAKNLKPGIHGIHLHEKAVCTPPDFKSAGGHFNPTDKKHGFDNPKGYHLGDLPNLNVGEDGKVAVKVTMHNLTLEPGKSNSLIDEDGSALVIHADADDYKTDPAGNSGDRIACAELKTK</sequence>
<dbReference type="CDD" id="cd00305">
    <property type="entry name" value="Cu-Zn_Superoxide_Dismutase"/>
    <property type="match status" value="1"/>
</dbReference>
<proteinExistence type="inferred from homology"/>
<comment type="caution">
    <text evidence="3">The sequence shown here is derived from an EMBL/GenBank/DDBJ whole genome shotgun (WGS) entry which is preliminary data.</text>
</comment>
<dbReference type="Proteomes" id="UP000659496">
    <property type="component" value="Unassembled WGS sequence"/>
</dbReference>
<dbReference type="EMBL" id="JACSQY010000002">
    <property type="protein sequence ID" value="MBD7907458.1"/>
    <property type="molecule type" value="Genomic_DNA"/>
</dbReference>
<organism evidence="3 4">
    <name type="scientific">Sporosarcina gallistercoris</name>
    <dbReference type="NCBI Taxonomy" id="2762245"/>
    <lineage>
        <taxon>Bacteria</taxon>
        <taxon>Bacillati</taxon>
        <taxon>Bacillota</taxon>
        <taxon>Bacilli</taxon>
        <taxon>Bacillales</taxon>
        <taxon>Caryophanaceae</taxon>
        <taxon>Sporosarcina</taxon>
    </lineage>
</organism>
<accession>A0ABR8PH36</accession>
<comment type="similarity">
    <text evidence="1">Belongs to the Cu-Zn superoxide dismutase family.</text>
</comment>
<dbReference type="PANTHER" id="PTHR10003">
    <property type="entry name" value="SUPEROXIDE DISMUTASE CU-ZN -RELATED"/>
    <property type="match status" value="1"/>
</dbReference>
<dbReference type="Pfam" id="PF00080">
    <property type="entry name" value="Sod_Cu"/>
    <property type="match status" value="1"/>
</dbReference>
<protein>
    <submittedName>
        <fullName evidence="3">Superoxide dismutase family protein</fullName>
    </submittedName>
</protein>